<accession>A0A150P626</accession>
<evidence type="ECO:0000313" key="6">
    <source>
        <dbReference type="EMBL" id="KYF51120.1"/>
    </source>
</evidence>
<dbReference type="AlphaFoldDB" id="A0A150P626"/>
<dbReference type="InterPro" id="IPR036390">
    <property type="entry name" value="WH_DNA-bd_sf"/>
</dbReference>
<dbReference type="InterPro" id="IPR036388">
    <property type="entry name" value="WH-like_DNA-bd_sf"/>
</dbReference>
<dbReference type="PANTHER" id="PTHR30537">
    <property type="entry name" value="HTH-TYPE TRANSCRIPTIONAL REGULATOR"/>
    <property type="match status" value="1"/>
</dbReference>
<keyword evidence="2" id="KW-0805">Transcription regulation</keyword>
<dbReference type="PANTHER" id="PTHR30537:SF3">
    <property type="entry name" value="TRANSCRIPTIONAL REGULATORY PROTEIN"/>
    <property type="match status" value="1"/>
</dbReference>
<evidence type="ECO:0000256" key="2">
    <source>
        <dbReference type="ARBA" id="ARBA00023015"/>
    </source>
</evidence>
<gene>
    <name evidence="6" type="ORF">BE08_29990</name>
</gene>
<dbReference type="EMBL" id="JELY01002977">
    <property type="protein sequence ID" value="KYF51120.1"/>
    <property type="molecule type" value="Genomic_DNA"/>
</dbReference>
<feature type="domain" description="HTH lysR-type" evidence="5">
    <location>
        <begin position="3"/>
        <end position="60"/>
    </location>
</feature>
<comment type="similarity">
    <text evidence="1">Belongs to the LysR transcriptional regulatory family.</text>
</comment>
<dbReference type="InterPro" id="IPR000847">
    <property type="entry name" value="LysR_HTH_N"/>
</dbReference>
<dbReference type="InterPro" id="IPR058163">
    <property type="entry name" value="LysR-type_TF_proteobact-type"/>
</dbReference>
<dbReference type="GO" id="GO:0043565">
    <property type="term" value="F:sequence-specific DNA binding"/>
    <property type="evidence" value="ECO:0007669"/>
    <property type="project" value="TreeGrafter"/>
</dbReference>
<keyword evidence="4" id="KW-0804">Transcription</keyword>
<dbReference type="SUPFAM" id="SSF46785">
    <property type="entry name" value="Winged helix' DNA-binding domain"/>
    <property type="match status" value="1"/>
</dbReference>
<dbReference type="Gene3D" id="3.40.190.290">
    <property type="match status" value="1"/>
</dbReference>
<dbReference type="SUPFAM" id="SSF53850">
    <property type="entry name" value="Periplasmic binding protein-like II"/>
    <property type="match status" value="1"/>
</dbReference>
<protein>
    <submittedName>
        <fullName evidence="6">Transcriptional regulator</fullName>
    </submittedName>
</protein>
<evidence type="ECO:0000259" key="5">
    <source>
        <dbReference type="PROSITE" id="PS50931"/>
    </source>
</evidence>
<reference evidence="6 7" key="1">
    <citation type="submission" date="2014-02" db="EMBL/GenBank/DDBJ databases">
        <title>The small core and large imbalanced accessory genome model reveals a collaborative survival strategy of Sorangium cellulosum strains in nature.</title>
        <authorList>
            <person name="Han K."/>
            <person name="Peng R."/>
            <person name="Blom J."/>
            <person name="Li Y.-Z."/>
        </authorList>
    </citation>
    <scope>NUCLEOTIDE SEQUENCE [LARGE SCALE GENOMIC DNA]</scope>
    <source>
        <strain evidence="6 7">So0157-25</strain>
    </source>
</reference>
<dbReference type="Proteomes" id="UP000075420">
    <property type="component" value="Unassembled WGS sequence"/>
</dbReference>
<dbReference type="GO" id="GO:0003700">
    <property type="term" value="F:DNA-binding transcription factor activity"/>
    <property type="evidence" value="ECO:0007669"/>
    <property type="project" value="InterPro"/>
</dbReference>
<name>A0A150P626_SORCE</name>
<dbReference type="Gene3D" id="1.10.10.10">
    <property type="entry name" value="Winged helix-like DNA-binding domain superfamily/Winged helix DNA-binding domain"/>
    <property type="match status" value="1"/>
</dbReference>
<comment type="caution">
    <text evidence="6">The sequence shown here is derived from an EMBL/GenBank/DDBJ whole genome shotgun (WGS) entry which is preliminary data.</text>
</comment>
<evidence type="ECO:0000313" key="7">
    <source>
        <dbReference type="Proteomes" id="UP000075420"/>
    </source>
</evidence>
<dbReference type="GO" id="GO:0006351">
    <property type="term" value="P:DNA-templated transcription"/>
    <property type="evidence" value="ECO:0007669"/>
    <property type="project" value="TreeGrafter"/>
</dbReference>
<sequence>MDISWDDARLFLAVAEAGSLSAAARKLQMTQPTVSRRLAELEALLGEPLFDRGVAGAALTAYGAGLVEPAQRMAEWAAELTRAAERRHAPTGVVRVTAPPGIAHAFLAPFAAAFSSRAPGIQLHVVSTVRPLDLTRREADLALRLGVPADATSVASVDLELRAFASAPYAARVAGKADPADLAWIGWAPPFDDLSPNSVLRRRIPGWRPSFASDDYLVQLRACELGLGAMLLAREHPHFGRRPPLCELKVDLPPIRRPLVLLCPRGARSVPRVRAVLEPLVESLSAWRPPKQRAARR</sequence>
<keyword evidence="3" id="KW-0238">DNA-binding</keyword>
<dbReference type="PROSITE" id="PS50931">
    <property type="entry name" value="HTH_LYSR"/>
    <property type="match status" value="1"/>
</dbReference>
<dbReference type="Pfam" id="PF00126">
    <property type="entry name" value="HTH_1"/>
    <property type="match status" value="1"/>
</dbReference>
<evidence type="ECO:0000256" key="4">
    <source>
        <dbReference type="ARBA" id="ARBA00023163"/>
    </source>
</evidence>
<evidence type="ECO:0000256" key="3">
    <source>
        <dbReference type="ARBA" id="ARBA00023125"/>
    </source>
</evidence>
<evidence type="ECO:0000256" key="1">
    <source>
        <dbReference type="ARBA" id="ARBA00009437"/>
    </source>
</evidence>
<proteinExistence type="inferred from homology"/>
<dbReference type="InterPro" id="IPR005119">
    <property type="entry name" value="LysR_subst-bd"/>
</dbReference>
<dbReference type="Pfam" id="PF03466">
    <property type="entry name" value="LysR_substrate"/>
    <property type="match status" value="1"/>
</dbReference>
<organism evidence="6 7">
    <name type="scientific">Sorangium cellulosum</name>
    <name type="common">Polyangium cellulosum</name>
    <dbReference type="NCBI Taxonomy" id="56"/>
    <lineage>
        <taxon>Bacteria</taxon>
        <taxon>Pseudomonadati</taxon>
        <taxon>Myxococcota</taxon>
        <taxon>Polyangia</taxon>
        <taxon>Polyangiales</taxon>
        <taxon>Polyangiaceae</taxon>
        <taxon>Sorangium</taxon>
    </lineage>
</organism>
<dbReference type="PRINTS" id="PR00039">
    <property type="entry name" value="HTHLYSR"/>
</dbReference>